<dbReference type="AlphaFoldDB" id="I3S028"/>
<proteinExistence type="evidence at transcript level"/>
<keyword evidence="1" id="KW-0812">Transmembrane</keyword>
<dbReference type="RefSeq" id="XP_057419853.1">
    <property type="nucleotide sequence ID" value="XM_057563870.1"/>
</dbReference>
<dbReference type="EMBL" id="BT133825">
    <property type="protein sequence ID" value="AFK33620.1"/>
    <property type="molecule type" value="mRNA"/>
</dbReference>
<keyword evidence="1" id="KW-1133">Transmembrane helix</keyword>
<sequence length="80" mass="9140">MSHIKDAAKATTSVENVICVDVEYPHQLASKNYVPSRKYERNTTLEPLCGTGVWKAVYCFFFLGCLVAVIFFIIDINRHR</sequence>
<accession>I3S028</accession>
<keyword evidence="1" id="KW-0472">Membrane</keyword>
<organism evidence="2">
    <name type="scientific">Lotus japonicus</name>
    <name type="common">Lotus corniculatus var. japonicus</name>
    <dbReference type="NCBI Taxonomy" id="34305"/>
    <lineage>
        <taxon>Eukaryota</taxon>
        <taxon>Viridiplantae</taxon>
        <taxon>Streptophyta</taxon>
        <taxon>Embryophyta</taxon>
        <taxon>Tracheophyta</taxon>
        <taxon>Spermatophyta</taxon>
        <taxon>Magnoliopsida</taxon>
        <taxon>eudicotyledons</taxon>
        <taxon>Gunneridae</taxon>
        <taxon>Pentapetalae</taxon>
        <taxon>rosids</taxon>
        <taxon>fabids</taxon>
        <taxon>Fabales</taxon>
        <taxon>Fabaceae</taxon>
        <taxon>Papilionoideae</taxon>
        <taxon>50 kb inversion clade</taxon>
        <taxon>NPAAA clade</taxon>
        <taxon>Hologalegina</taxon>
        <taxon>robinioid clade</taxon>
        <taxon>Loteae</taxon>
        <taxon>Lotus</taxon>
    </lineage>
</organism>
<dbReference type="KEGG" id="lja:130714022"/>
<dbReference type="GeneID" id="130714022"/>
<name>I3S028_LOTJA</name>
<protein>
    <submittedName>
        <fullName evidence="2">Uncharacterized protein</fullName>
    </submittedName>
</protein>
<evidence type="ECO:0000313" key="2">
    <source>
        <dbReference type="EMBL" id="AFK33620.1"/>
    </source>
</evidence>
<evidence type="ECO:0000256" key="1">
    <source>
        <dbReference type="SAM" id="Phobius"/>
    </source>
</evidence>
<dbReference type="OrthoDB" id="10565149at2759"/>
<feature type="transmembrane region" description="Helical" evidence="1">
    <location>
        <begin position="53"/>
        <end position="74"/>
    </location>
</feature>
<reference evidence="2" key="1">
    <citation type="submission" date="2012-05" db="EMBL/GenBank/DDBJ databases">
        <authorList>
            <person name="Krishnakumar V."/>
            <person name="Cheung F."/>
            <person name="Xiao Y."/>
            <person name="Chan A."/>
            <person name="Moskal W.A."/>
            <person name="Town C.D."/>
        </authorList>
    </citation>
    <scope>NUCLEOTIDE SEQUENCE</scope>
</reference>